<keyword evidence="1" id="KW-0479">Metal-binding</keyword>
<protein>
    <recommendedName>
        <fullName evidence="7">C2H2-type domain-containing protein</fullName>
    </recommendedName>
</protein>
<proteinExistence type="predicted"/>
<dbReference type="PANTHER" id="PTHR23235">
    <property type="entry name" value="KRUEPPEL-LIKE TRANSCRIPTION FACTOR"/>
    <property type="match status" value="1"/>
</dbReference>
<dbReference type="GO" id="GO:0000981">
    <property type="term" value="F:DNA-binding transcription factor activity, RNA polymerase II-specific"/>
    <property type="evidence" value="ECO:0007669"/>
    <property type="project" value="TreeGrafter"/>
</dbReference>
<dbReference type="GO" id="GO:0008270">
    <property type="term" value="F:zinc ion binding"/>
    <property type="evidence" value="ECO:0007669"/>
    <property type="project" value="UniProtKB-KW"/>
</dbReference>
<dbReference type="SUPFAM" id="SSF57667">
    <property type="entry name" value="beta-beta-alpha zinc fingers"/>
    <property type="match status" value="4"/>
</dbReference>
<keyword evidence="2" id="KW-0677">Repeat</keyword>
<name>A0AAV9IEB2_9RHOD</name>
<dbReference type="InterPro" id="IPR036236">
    <property type="entry name" value="Znf_C2H2_sf"/>
</dbReference>
<reference evidence="8 9" key="1">
    <citation type="submission" date="2022-07" db="EMBL/GenBank/DDBJ databases">
        <title>Genome-wide signatures of adaptation to extreme environments.</title>
        <authorList>
            <person name="Cho C.H."/>
            <person name="Yoon H.S."/>
        </authorList>
    </citation>
    <scope>NUCLEOTIDE SEQUENCE [LARGE SCALE GENOMIC DNA]</scope>
    <source>
        <strain evidence="8 9">108.79 E11</strain>
    </source>
</reference>
<feature type="domain" description="C2H2-type" evidence="7">
    <location>
        <begin position="90"/>
        <end position="120"/>
    </location>
</feature>
<keyword evidence="3 6" id="KW-0863">Zinc-finger</keyword>
<dbReference type="GO" id="GO:0000978">
    <property type="term" value="F:RNA polymerase II cis-regulatory region sequence-specific DNA binding"/>
    <property type="evidence" value="ECO:0007669"/>
    <property type="project" value="TreeGrafter"/>
</dbReference>
<evidence type="ECO:0000259" key="7">
    <source>
        <dbReference type="PROSITE" id="PS50157"/>
    </source>
</evidence>
<feature type="domain" description="C2H2-type" evidence="7">
    <location>
        <begin position="60"/>
        <end position="89"/>
    </location>
</feature>
<evidence type="ECO:0000256" key="4">
    <source>
        <dbReference type="ARBA" id="ARBA00022833"/>
    </source>
</evidence>
<evidence type="ECO:0000313" key="8">
    <source>
        <dbReference type="EMBL" id="KAK4525790.1"/>
    </source>
</evidence>
<evidence type="ECO:0000256" key="6">
    <source>
        <dbReference type="PROSITE-ProRule" id="PRU00042"/>
    </source>
</evidence>
<dbReference type="Pfam" id="PF00096">
    <property type="entry name" value="zf-C2H2"/>
    <property type="match status" value="4"/>
</dbReference>
<evidence type="ECO:0000313" key="9">
    <source>
        <dbReference type="Proteomes" id="UP001300502"/>
    </source>
</evidence>
<feature type="domain" description="C2H2-type" evidence="7">
    <location>
        <begin position="227"/>
        <end position="257"/>
    </location>
</feature>
<evidence type="ECO:0000256" key="5">
    <source>
        <dbReference type="ARBA" id="ARBA00023242"/>
    </source>
</evidence>
<feature type="domain" description="C2H2-type" evidence="7">
    <location>
        <begin position="195"/>
        <end position="222"/>
    </location>
</feature>
<dbReference type="EMBL" id="JANCYU010000033">
    <property type="protein sequence ID" value="KAK4525790.1"/>
    <property type="molecule type" value="Genomic_DNA"/>
</dbReference>
<evidence type="ECO:0000256" key="2">
    <source>
        <dbReference type="ARBA" id="ARBA00022737"/>
    </source>
</evidence>
<organism evidence="8 9">
    <name type="scientific">Galdieria yellowstonensis</name>
    <dbReference type="NCBI Taxonomy" id="3028027"/>
    <lineage>
        <taxon>Eukaryota</taxon>
        <taxon>Rhodophyta</taxon>
        <taxon>Bangiophyceae</taxon>
        <taxon>Galdieriales</taxon>
        <taxon>Galdieriaceae</taxon>
        <taxon>Galdieria</taxon>
    </lineage>
</organism>
<keyword evidence="4" id="KW-0862">Zinc</keyword>
<dbReference type="SMART" id="SM00355">
    <property type="entry name" value="ZnF_C2H2"/>
    <property type="match status" value="8"/>
</dbReference>
<evidence type="ECO:0000256" key="1">
    <source>
        <dbReference type="ARBA" id="ARBA00022723"/>
    </source>
</evidence>
<dbReference type="Proteomes" id="UP001300502">
    <property type="component" value="Unassembled WGS sequence"/>
</dbReference>
<dbReference type="InterPro" id="IPR013087">
    <property type="entry name" value="Znf_C2H2_type"/>
</dbReference>
<keyword evidence="5" id="KW-0539">Nucleus</keyword>
<dbReference type="FunFam" id="3.30.160.60:FF:002343">
    <property type="entry name" value="Zinc finger protein 33A"/>
    <property type="match status" value="1"/>
</dbReference>
<keyword evidence="9" id="KW-1185">Reference proteome</keyword>
<dbReference type="Gene3D" id="3.30.160.60">
    <property type="entry name" value="Classic Zinc Finger"/>
    <property type="match status" value="6"/>
</dbReference>
<feature type="domain" description="C2H2-type" evidence="7">
    <location>
        <begin position="30"/>
        <end position="59"/>
    </location>
</feature>
<dbReference type="PROSITE" id="PS00028">
    <property type="entry name" value="ZINC_FINGER_C2H2_1"/>
    <property type="match status" value="8"/>
</dbReference>
<comment type="caution">
    <text evidence="8">The sequence shown here is derived from an EMBL/GenBank/DDBJ whole genome shotgun (WGS) entry which is preliminary data.</text>
</comment>
<evidence type="ECO:0000256" key="3">
    <source>
        <dbReference type="ARBA" id="ARBA00022771"/>
    </source>
</evidence>
<feature type="domain" description="C2H2-type" evidence="7">
    <location>
        <begin position="2"/>
        <end position="29"/>
    </location>
</feature>
<gene>
    <name evidence="8" type="ORF">GAYE_SCF16G3699</name>
</gene>
<dbReference type="PROSITE" id="PS50157">
    <property type="entry name" value="ZINC_FINGER_C2H2_2"/>
    <property type="match status" value="8"/>
</dbReference>
<dbReference type="PANTHER" id="PTHR23235:SF142">
    <property type="entry name" value="ZINC FINGER PROTEIN 384"/>
    <property type="match status" value="1"/>
</dbReference>
<sequence length="323" mass="37768">MFSCDWCFKSYRTRSKWLAHTRTHTGERPYICSYPYCGKSYTRSDHLRRHEWSHQERRPFVCSRVSCNKSFATKQRLQRHEQSHTEKRAFICKFSNCGVSFRKKRQLAEHYNSSHASKSFCSYSDSMEETQPHNGEIVHWIDSNSCSSSLSSSFQVPEHWIAFSYFCSDPDCTEGFKSFAELSSHLHKVHKKSWFSCNYCSKTFSKYCAWLRHLSTHQEDVQVRQVFPCHFPNCSKKFTSSYNLSVHEKAVHKKEYRVECSFCCKQFGLDSSLRRHIRNVHRETDTNFHQKDLIGGESCVQTSLEKGKTVTGTQVLKALCGTS</sequence>
<dbReference type="AlphaFoldDB" id="A0AAV9IEB2"/>
<feature type="domain" description="C2H2-type" evidence="7">
    <location>
        <begin position="258"/>
        <end position="286"/>
    </location>
</feature>
<accession>A0AAV9IEB2</accession>
<feature type="domain" description="C2H2-type" evidence="7">
    <location>
        <begin position="165"/>
        <end position="190"/>
    </location>
</feature>